<keyword evidence="1" id="KW-1133">Transmembrane helix</keyword>
<dbReference type="AlphaFoldDB" id="A0A1H6KFJ6"/>
<evidence type="ECO:0000256" key="1">
    <source>
        <dbReference type="SAM" id="Phobius"/>
    </source>
</evidence>
<evidence type="ECO:0000313" key="2">
    <source>
        <dbReference type="EMBL" id="SEH72020.1"/>
    </source>
</evidence>
<reference evidence="3" key="1">
    <citation type="submission" date="2016-06" db="EMBL/GenBank/DDBJ databases">
        <authorList>
            <person name="Petersen J."/>
            <person name="Sayavedra L."/>
        </authorList>
    </citation>
    <scope>NUCLEOTIDE SEQUENCE [LARGE SCALE GENOMIC DNA]</scope>
    <source>
        <strain evidence="3">BazSymB</strain>
    </source>
</reference>
<feature type="transmembrane region" description="Helical" evidence="1">
    <location>
        <begin position="44"/>
        <end position="61"/>
    </location>
</feature>
<feature type="transmembrane region" description="Helical" evidence="1">
    <location>
        <begin position="21"/>
        <end position="38"/>
    </location>
</feature>
<dbReference type="STRING" id="235205.BAZSYMB_SCAFFOLD00003_25"/>
<gene>
    <name evidence="2" type="ORF">BAZSYMB_SCAFFOLD00003_25</name>
</gene>
<organism evidence="2 3">
    <name type="scientific">Bathymodiolus azoricus thioautotrophic gill symbiont</name>
    <dbReference type="NCBI Taxonomy" id="235205"/>
    <lineage>
        <taxon>Bacteria</taxon>
        <taxon>Pseudomonadati</taxon>
        <taxon>Pseudomonadota</taxon>
        <taxon>Gammaproteobacteria</taxon>
        <taxon>sulfur-oxidizing symbionts</taxon>
    </lineage>
</organism>
<keyword evidence="1" id="KW-0472">Membrane</keyword>
<name>A0A1H6KFJ6_9GAMM</name>
<dbReference type="Proteomes" id="UP000198559">
    <property type="component" value="Unassembled WGS sequence"/>
</dbReference>
<evidence type="ECO:0000313" key="3">
    <source>
        <dbReference type="Proteomes" id="UP000198559"/>
    </source>
</evidence>
<protein>
    <submittedName>
        <fullName evidence="2">Membrane protein</fullName>
    </submittedName>
</protein>
<keyword evidence="1" id="KW-0812">Transmembrane</keyword>
<sequence length="103" mass="11573">MANSKYPVMSLMASITPYSKKWCRIILYLLFEGYFYITLGGKKIPLSITTLILLTLNVGAANPKYIVQVSTDNARIQKITLNNAVNLQKHYGGEGKLDIEIDF</sequence>
<accession>A0A1H6KFJ6</accession>
<dbReference type="EMBL" id="CVUD02000109">
    <property type="protein sequence ID" value="SEH72020.1"/>
    <property type="molecule type" value="Genomic_DNA"/>
</dbReference>
<proteinExistence type="predicted"/>